<dbReference type="EMBL" id="JBHTHM010001957">
    <property type="protein sequence ID" value="MFD0787372.1"/>
    <property type="molecule type" value="Genomic_DNA"/>
</dbReference>
<accession>A0ABW3A9F6</accession>
<dbReference type="Proteomes" id="UP001597053">
    <property type="component" value="Unassembled WGS sequence"/>
</dbReference>
<feature type="non-terminal residue" evidence="2">
    <location>
        <position position="1"/>
    </location>
</feature>
<keyword evidence="3" id="KW-1185">Reference proteome</keyword>
<gene>
    <name evidence="2" type="ORF">ACFQZ8_26010</name>
</gene>
<evidence type="ECO:0000313" key="2">
    <source>
        <dbReference type="EMBL" id="MFD0787372.1"/>
    </source>
</evidence>
<protein>
    <submittedName>
        <fullName evidence="2">Chitinase</fullName>
    </submittedName>
</protein>
<feature type="region of interest" description="Disordered" evidence="1">
    <location>
        <begin position="1"/>
        <end position="27"/>
    </location>
</feature>
<organism evidence="2 3">
    <name type="scientific">Micromonospora azadirachtae</name>
    <dbReference type="NCBI Taxonomy" id="1970735"/>
    <lineage>
        <taxon>Bacteria</taxon>
        <taxon>Bacillati</taxon>
        <taxon>Actinomycetota</taxon>
        <taxon>Actinomycetes</taxon>
        <taxon>Micromonosporales</taxon>
        <taxon>Micromonosporaceae</taxon>
        <taxon>Micromonospora</taxon>
    </lineage>
</organism>
<proteinExistence type="predicted"/>
<comment type="caution">
    <text evidence="2">The sequence shown here is derived from an EMBL/GenBank/DDBJ whole genome shotgun (WGS) entry which is preliminary data.</text>
</comment>
<reference evidence="3" key="1">
    <citation type="journal article" date="2019" name="Int. J. Syst. Evol. Microbiol.">
        <title>The Global Catalogue of Microorganisms (GCM) 10K type strain sequencing project: providing services to taxonomists for standard genome sequencing and annotation.</title>
        <authorList>
            <consortium name="The Broad Institute Genomics Platform"/>
            <consortium name="The Broad Institute Genome Sequencing Center for Infectious Disease"/>
            <person name="Wu L."/>
            <person name="Ma J."/>
        </authorList>
    </citation>
    <scope>NUCLEOTIDE SEQUENCE [LARGE SCALE GENOMIC DNA]</scope>
    <source>
        <strain evidence="3">JCM 32148</strain>
    </source>
</reference>
<feature type="compositionally biased region" description="Low complexity" evidence="1">
    <location>
        <begin position="8"/>
        <end position="17"/>
    </location>
</feature>
<evidence type="ECO:0000256" key="1">
    <source>
        <dbReference type="SAM" id="MobiDB-lite"/>
    </source>
</evidence>
<sequence length="68" mass="7202">HHPGPVRQAGPGLPAQPGAGGGHLRPASVAQVWNSHGGGLKVLMTWSLNWDGSRGWRFGDNVRTLQGR</sequence>
<evidence type="ECO:0000313" key="3">
    <source>
        <dbReference type="Proteomes" id="UP001597053"/>
    </source>
</evidence>
<name>A0ABW3A9F6_9ACTN</name>